<dbReference type="GeneID" id="1450715"/>
<protein>
    <submittedName>
        <fullName evidence="1">ORF67a</fullName>
    </submittedName>
</protein>
<keyword evidence="1" id="KW-0150">Chloroplast</keyword>
<sequence>MTYFHKYLINIWLIQKIRGKKDHLENKEKISLLLSNLFSRVIRRNNFVICNNHTIVWYSSIHIWYKD</sequence>
<organism evidence="1">
    <name type="scientific">Pinus koraiensis</name>
    <name type="common">Korean pine</name>
    <dbReference type="NCBI Taxonomy" id="88728"/>
    <lineage>
        <taxon>Eukaryota</taxon>
        <taxon>Viridiplantae</taxon>
        <taxon>Streptophyta</taxon>
        <taxon>Embryophyta</taxon>
        <taxon>Tracheophyta</taxon>
        <taxon>Spermatophyta</taxon>
        <taxon>Pinopsida</taxon>
        <taxon>Pinidae</taxon>
        <taxon>Conifers I</taxon>
        <taxon>Pinales</taxon>
        <taxon>Pinaceae</taxon>
        <taxon>Pinus</taxon>
        <taxon>Pinus subgen. Strobus</taxon>
    </lineage>
</organism>
<name>Q85X71_PINKO</name>
<geneLocation type="chloroplast" evidence="1"/>
<dbReference type="RefSeq" id="NP_817142.1">
    <property type="nucleotide sequence ID" value="NC_004677.2"/>
</dbReference>
<reference evidence="1" key="1">
    <citation type="submission" date="2007-04" db="EMBL/GenBank/DDBJ databases">
        <authorList>
            <person name="Noh E.W."/>
            <person name="Lee J.S."/>
            <person name="Choi Y.I."/>
            <person name="Han M.S."/>
            <person name="Yi Y.S."/>
            <person name="Han S.U."/>
        </authorList>
    </citation>
    <scope>NUCLEOTIDE SEQUENCE</scope>
</reference>
<keyword evidence="1" id="KW-0934">Plastid</keyword>
<dbReference type="EMBL" id="AY228468">
    <property type="protein sequence ID" value="AAO73991.1"/>
    <property type="molecule type" value="Genomic_DNA"/>
</dbReference>
<evidence type="ECO:0000313" key="1">
    <source>
        <dbReference type="EMBL" id="AAO73991.1"/>
    </source>
</evidence>
<proteinExistence type="predicted"/>
<accession>Q85X71</accession>
<dbReference type="AlphaFoldDB" id="Q85X71"/>